<feature type="domain" description="TrwC relaxase" evidence="2">
    <location>
        <begin position="20"/>
        <end position="332"/>
    </location>
</feature>
<feature type="region of interest" description="Disordered" evidence="1">
    <location>
        <begin position="479"/>
        <end position="523"/>
    </location>
</feature>
<keyword evidence="4" id="KW-1185">Reference proteome</keyword>
<dbReference type="Proteomes" id="UP001598448">
    <property type="component" value="Unassembled WGS sequence"/>
</dbReference>
<dbReference type="InterPro" id="IPR014862">
    <property type="entry name" value="TrwC"/>
</dbReference>
<organism evidence="3 4">
    <name type="scientific">Streptomyces albidochromogenes</name>
    <dbReference type="NCBI Taxonomy" id="329524"/>
    <lineage>
        <taxon>Bacteria</taxon>
        <taxon>Bacillati</taxon>
        <taxon>Actinomycetota</taxon>
        <taxon>Actinomycetes</taxon>
        <taxon>Kitasatosporales</taxon>
        <taxon>Streptomycetaceae</taxon>
        <taxon>Streptomyces</taxon>
    </lineage>
</organism>
<feature type="region of interest" description="Disordered" evidence="1">
    <location>
        <begin position="1"/>
        <end position="24"/>
    </location>
</feature>
<accession>A0ABW6FGJ7</accession>
<gene>
    <name evidence="3" type="primary">mobF</name>
    <name evidence="3" type="ORF">ACFWJN_04915</name>
</gene>
<dbReference type="Pfam" id="PF08751">
    <property type="entry name" value="TrwC"/>
    <property type="match status" value="1"/>
</dbReference>
<feature type="compositionally biased region" description="Pro residues" evidence="1">
    <location>
        <begin position="555"/>
        <end position="570"/>
    </location>
</feature>
<evidence type="ECO:0000256" key="1">
    <source>
        <dbReference type="SAM" id="MobiDB-lite"/>
    </source>
</evidence>
<protein>
    <submittedName>
        <fullName evidence="3">MobF family relaxase</fullName>
    </submittedName>
</protein>
<proteinExistence type="predicted"/>
<feature type="compositionally biased region" description="Polar residues" evidence="1">
    <location>
        <begin position="571"/>
        <end position="581"/>
    </location>
</feature>
<name>A0ABW6FGJ7_9ACTN</name>
<dbReference type="NCBIfam" id="NF041492">
    <property type="entry name" value="MobF"/>
    <property type="match status" value="1"/>
</dbReference>
<dbReference type="SUPFAM" id="SSF55464">
    <property type="entry name" value="Origin of replication-binding domain, RBD-like"/>
    <property type="match status" value="1"/>
</dbReference>
<sequence length="588" mass="64822">MVGDGHRRAGTPLRAAQDEAGVPPGVWKGRGLAALGLTAGDVVTERQAELLLGEGRHPDADRIERELLAQGKSPAQARRATVLGRPIEHNRSPKTDKAKERTPWLAFDLTFRPPPTAHLAWALMDDRHRQVLELCDDIARDKTLAWMEGSVAEIRSKASGKRRDRVKDGLVVAVFRHYESRATESRPLLHAHAVVSIRARRPHDGKWGNLSADSLMTHIVAADTLYTLYFMEEVSARLGWAWEPREVTPGRRPVMDIAGIDRRLIGWQSTRRQQIEDALPVLTAKYEERQGHAPGERAAYALACQAADQTRSPKRNELLSLTELRKRWRTSAIRAFGACTIYRLAERARAAAAAVWAQVRPVVDVALAAASVVAVVYVMRGAFARHHLLAEARRHLSYVLRGRPHQPGLDERIVQTVVDDYTRPASRRMMTADLRALYPRDTDDQAVLRPLTRKRTAPLYERARLAAGALSARVHAVRRSERLGSRARPHTVAVPGASRSRPHPSRPDRKAARGQEQQQGTDVAALEQTRATIEAAAKMAAKLQDGVRQRAAAPGPAPQPAPAPSPPPHTQQPGVQQTPGRTPTGGVA</sequence>
<evidence type="ECO:0000313" key="4">
    <source>
        <dbReference type="Proteomes" id="UP001598448"/>
    </source>
</evidence>
<dbReference type="EMBL" id="JBHXIJ010000018">
    <property type="protein sequence ID" value="MFD5098309.1"/>
    <property type="molecule type" value="Genomic_DNA"/>
</dbReference>
<feature type="region of interest" description="Disordered" evidence="1">
    <location>
        <begin position="537"/>
        <end position="588"/>
    </location>
</feature>
<reference evidence="3 4" key="1">
    <citation type="submission" date="2024-09" db="EMBL/GenBank/DDBJ databases">
        <title>The Natural Products Discovery Center: Release of the First 8490 Sequenced Strains for Exploring Actinobacteria Biosynthetic Diversity.</title>
        <authorList>
            <person name="Kalkreuter E."/>
            <person name="Kautsar S.A."/>
            <person name="Yang D."/>
            <person name="Bader C.D."/>
            <person name="Teijaro C.N."/>
            <person name="Fluegel L."/>
            <person name="Davis C.M."/>
            <person name="Simpson J.R."/>
            <person name="Lauterbach L."/>
            <person name="Steele A.D."/>
            <person name="Gui C."/>
            <person name="Meng S."/>
            <person name="Li G."/>
            <person name="Viehrig K."/>
            <person name="Ye F."/>
            <person name="Su P."/>
            <person name="Kiefer A.F."/>
            <person name="Nichols A."/>
            <person name="Cepeda A.J."/>
            <person name="Yan W."/>
            <person name="Fan B."/>
            <person name="Jiang Y."/>
            <person name="Adhikari A."/>
            <person name="Zheng C.-J."/>
            <person name="Schuster L."/>
            <person name="Cowan T.M."/>
            <person name="Smanski M.J."/>
            <person name="Chevrette M.G."/>
            <person name="De Carvalho L.P.S."/>
            <person name="Shen B."/>
        </authorList>
    </citation>
    <scope>NUCLEOTIDE SEQUENCE [LARGE SCALE GENOMIC DNA]</scope>
    <source>
        <strain evidence="3 4">NPDC058348</strain>
    </source>
</reference>
<evidence type="ECO:0000313" key="3">
    <source>
        <dbReference type="EMBL" id="MFD5098309.1"/>
    </source>
</evidence>
<comment type="caution">
    <text evidence="3">The sequence shown here is derived from an EMBL/GenBank/DDBJ whole genome shotgun (WGS) entry which is preliminary data.</text>
</comment>
<evidence type="ECO:0000259" key="2">
    <source>
        <dbReference type="Pfam" id="PF08751"/>
    </source>
</evidence>
<dbReference type="RefSeq" id="WP_386709119.1">
    <property type="nucleotide sequence ID" value="NZ_JBHXIJ010000018.1"/>
</dbReference>